<organism evidence="3">
    <name type="scientific">Candidatus Moduliflexus flocculans</name>
    <dbReference type="NCBI Taxonomy" id="1499966"/>
    <lineage>
        <taxon>Bacteria</taxon>
        <taxon>Candidatus Moduliflexota</taxon>
        <taxon>Candidatus Moduliflexia</taxon>
        <taxon>Candidatus Moduliflexales</taxon>
        <taxon>Candidatus Moduliflexaceae</taxon>
    </lineage>
</organism>
<protein>
    <recommendedName>
        <fullName evidence="2">CRISPR type III-associated protein domain-containing protein</fullName>
    </recommendedName>
</protein>
<name>A0A081BLW0_9BACT</name>
<dbReference type="AlphaFoldDB" id="A0A081BLW0"/>
<keyword evidence="4" id="KW-1185">Reference proteome</keyword>
<dbReference type="CDD" id="cd09726">
    <property type="entry name" value="RAMP_I_III"/>
    <property type="match status" value="1"/>
</dbReference>
<dbReference type="EMBL" id="DF820457">
    <property type="protein sequence ID" value="GAK51376.1"/>
    <property type="molecule type" value="Genomic_DNA"/>
</dbReference>
<keyword evidence="1" id="KW-0051">Antiviral defense</keyword>
<evidence type="ECO:0000313" key="4">
    <source>
        <dbReference type="Proteomes" id="UP000030700"/>
    </source>
</evidence>
<sequence length="636" mass="71526">MNQETLRQRFELTITLTIRGPFITGSGTDAARGFDLMFSRNANDTDTFVLRASHVKGKLREAIRDMQSAGLLTDFALNYYFGQPSDTGVLPRRGQCRFHDFSLISPKQPETTPSLTRVRIDTDTGTAKENALITIEQWLRTGEASVWEGRLDVWASDDRDAETVRQSVLLGLKWITHFGAMKGSGYGRVERVKVEMKRIEPDSVFSAALPAPETLTLQLTFDEELLIGSILRGTNFLESRAVIPGGVIKGALARFLNDLCGSQEPTVTGRNASVTKHFPELATHFHRLRVSHAFPACPGTTTRPVTVPFSLVKDDNGVERDLALAFSKGKTPGDILLQGRAPFYQIDWKEGDDAPIKAQFGWADVSFCNTTRTAIERDTRAAEEEQLYTYQYVLPEDAHDNKIPWRASIRLPQPQPGEITEEEVRALAQQLIAALNAGWRDLGKRDSRFTLQVTPGAAAPHCPRHASGYFAPTDDPSVKQAIIVLQTDALLFDPHAVSHGNFDPAERLRALYKEYWHHVTEHTCEMSGYFARQTMAGRYLVTRFRPDIAYYPYILTEAGSVFALRTRDWEKAQQHLERFERQGLPLPQTMQTEPGKQGSALWEACPFTPEDGFGEICINLDWHWQHYCEGDEYATD</sequence>
<evidence type="ECO:0000256" key="1">
    <source>
        <dbReference type="ARBA" id="ARBA00023118"/>
    </source>
</evidence>
<dbReference type="STRING" id="1499966.U14_02619"/>
<proteinExistence type="predicted"/>
<dbReference type="InterPro" id="IPR005537">
    <property type="entry name" value="RAMP_III_fam"/>
</dbReference>
<evidence type="ECO:0000259" key="2">
    <source>
        <dbReference type="Pfam" id="PF03787"/>
    </source>
</evidence>
<dbReference type="Pfam" id="PF03787">
    <property type="entry name" value="RAMPs"/>
    <property type="match status" value="1"/>
</dbReference>
<evidence type="ECO:0000313" key="3">
    <source>
        <dbReference type="EMBL" id="GAK51376.1"/>
    </source>
</evidence>
<gene>
    <name evidence="3" type="ORF">U14_02619</name>
</gene>
<accession>A0A081BLW0</accession>
<dbReference type="GO" id="GO:0051607">
    <property type="term" value="P:defense response to virus"/>
    <property type="evidence" value="ECO:0007669"/>
    <property type="project" value="UniProtKB-KW"/>
</dbReference>
<reference evidence="3" key="1">
    <citation type="journal article" date="2015" name="PeerJ">
        <title>First genomic representation of candidate bacterial phylum KSB3 points to enhanced environmental sensing as a trigger of wastewater bulking.</title>
        <authorList>
            <person name="Sekiguchi Y."/>
            <person name="Ohashi A."/>
            <person name="Parks D.H."/>
            <person name="Yamauchi T."/>
            <person name="Tyson G.W."/>
            <person name="Hugenholtz P."/>
        </authorList>
    </citation>
    <scope>NUCLEOTIDE SEQUENCE [LARGE SCALE GENOMIC DNA]</scope>
</reference>
<feature type="domain" description="CRISPR type III-associated protein" evidence="2">
    <location>
        <begin position="16"/>
        <end position="190"/>
    </location>
</feature>
<dbReference type="Proteomes" id="UP000030700">
    <property type="component" value="Unassembled WGS sequence"/>
</dbReference>
<dbReference type="HOGENOM" id="CLU_028468_0_0_0"/>